<feature type="compositionally biased region" description="Polar residues" evidence="1">
    <location>
        <begin position="59"/>
        <end position="71"/>
    </location>
</feature>
<dbReference type="Proteomes" id="UP001516023">
    <property type="component" value="Unassembled WGS sequence"/>
</dbReference>
<proteinExistence type="predicted"/>
<dbReference type="AlphaFoldDB" id="A0ABD3Q2J3"/>
<feature type="transmembrane region" description="Helical" evidence="2">
    <location>
        <begin position="832"/>
        <end position="853"/>
    </location>
</feature>
<organism evidence="3 4">
    <name type="scientific">Cyclotella cryptica</name>
    <dbReference type="NCBI Taxonomy" id="29204"/>
    <lineage>
        <taxon>Eukaryota</taxon>
        <taxon>Sar</taxon>
        <taxon>Stramenopiles</taxon>
        <taxon>Ochrophyta</taxon>
        <taxon>Bacillariophyta</taxon>
        <taxon>Coscinodiscophyceae</taxon>
        <taxon>Thalassiosirophycidae</taxon>
        <taxon>Stephanodiscales</taxon>
        <taxon>Stephanodiscaceae</taxon>
        <taxon>Cyclotella</taxon>
    </lineage>
</organism>
<keyword evidence="4" id="KW-1185">Reference proteome</keyword>
<evidence type="ECO:0000313" key="3">
    <source>
        <dbReference type="EMBL" id="KAL3794664.1"/>
    </source>
</evidence>
<keyword evidence="2" id="KW-0812">Transmembrane</keyword>
<feature type="compositionally biased region" description="Low complexity" evidence="1">
    <location>
        <begin position="49"/>
        <end position="58"/>
    </location>
</feature>
<reference evidence="3 4" key="1">
    <citation type="journal article" date="2020" name="G3 (Bethesda)">
        <title>Improved Reference Genome for Cyclotella cryptica CCMP332, a Model for Cell Wall Morphogenesis, Salinity Adaptation, and Lipid Production in Diatoms (Bacillariophyta).</title>
        <authorList>
            <person name="Roberts W.R."/>
            <person name="Downey K.M."/>
            <person name="Ruck E.C."/>
            <person name="Traller J.C."/>
            <person name="Alverson A.J."/>
        </authorList>
    </citation>
    <scope>NUCLEOTIDE SEQUENCE [LARGE SCALE GENOMIC DNA]</scope>
    <source>
        <strain evidence="3 4">CCMP332</strain>
    </source>
</reference>
<feature type="transmembrane region" description="Helical" evidence="2">
    <location>
        <begin position="762"/>
        <end position="787"/>
    </location>
</feature>
<feature type="transmembrane region" description="Helical" evidence="2">
    <location>
        <begin position="517"/>
        <end position="540"/>
    </location>
</feature>
<feature type="region of interest" description="Disordered" evidence="1">
    <location>
        <begin position="1"/>
        <end position="71"/>
    </location>
</feature>
<accession>A0ABD3Q2J3</accession>
<evidence type="ECO:0008006" key="5">
    <source>
        <dbReference type="Google" id="ProtNLM"/>
    </source>
</evidence>
<keyword evidence="2" id="KW-1133">Transmembrane helix</keyword>
<evidence type="ECO:0000256" key="2">
    <source>
        <dbReference type="SAM" id="Phobius"/>
    </source>
</evidence>
<feature type="transmembrane region" description="Helical" evidence="2">
    <location>
        <begin position="577"/>
        <end position="595"/>
    </location>
</feature>
<dbReference type="InterPro" id="IPR026898">
    <property type="entry name" value="PrsW"/>
</dbReference>
<protein>
    <recommendedName>
        <fullName evidence="5">Transmembrane protein</fullName>
    </recommendedName>
</protein>
<feature type="compositionally biased region" description="Polar residues" evidence="1">
    <location>
        <begin position="135"/>
        <end position="146"/>
    </location>
</feature>
<comment type="caution">
    <text evidence="3">The sequence shown here is derived from an EMBL/GenBank/DDBJ whole genome shotgun (WGS) entry which is preliminary data.</text>
</comment>
<feature type="compositionally biased region" description="Polar residues" evidence="1">
    <location>
        <begin position="88"/>
        <end position="127"/>
    </location>
</feature>
<feature type="transmembrane region" description="Helical" evidence="2">
    <location>
        <begin position="873"/>
        <end position="897"/>
    </location>
</feature>
<dbReference type="EMBL" id="JABMIG020000078">
    <property type="protein sequence ID" value="KAL3794664.1"/>
    <property type="molecule type" value="Genomic_DNA"/>
</dbReference>
<evidence type="ECO:0000256" key="1">
    <source>
        <dbReference type="SAM" id="MobiDB-lite"/>
    </source>
</evidence>
<evidence type="ECO:0000313" key="4">
    <source>
        <dbReference type="Proteomes" id="UP001516023"/>
    </source>
</evidence>
<feature type="transmembrane region" description="Helical" evidence="2">
    <location>
        <begin position="262"/>
        <end position="284"/>
    </location>
</feature>
<sequence>MPFPLRPSTSTDQSRRSRSRSRSRSRLRSSTETEQGDEYRRFPDEDASTTTQQQQQQQSPQYNLNTQNALSTPRRLSMEIERFVATPKSSPFTQVVSASESSRSQPQTSLPPSKNYSTTSSEQNPIASSRGELRPSQSFSTPNGSTYTIQSSRYHKGFSSPLARILQTCSGPSTIAHVAPLNQSDCYERNEHEHHIEQQSSHARTDLCSLSLFGVLQSDHTRYLFTHSRPPTLFKRLCFHLFIPVGIFVLAGWFSGHIPNDYVNNLVCTSLVWLIFLWIGVNCVRGRKKRVMVREEILWRLKRREERVRRRREEEKTKGRGIKRGFGVLAGGAAANAPENDTEDDYEYYSEDEEEYEKQAATLRLSELGQTRWEMNCAHRMCGCYPSDVNFQSNVHSSVSNPSGDDYVLQNNLNPTKEKYYGDDNNQLCCTLMSLPYLPCIPCGNNSYGCHPQCCGFCAIAQEAREANLTIPRHLRMIDYITMEPFLLYYPHILDLRRSESKGLLDHCRALSRLSILLLRAWGAILLVLLAMSLWDAIGYWKLQDMMILCATFFQAFGVMYVVHWGWHRFDLSVDAVIKYFACGFALCTGMAFTVEFVLAGAFRLMVMGVIWGLGVTEVVDNGYGGMKVKFDEWGYDTNSGGRRALSEQSDVLYGLFSRHPVAKIIYILVTSYVVAGFIEELTKYFGFLMVDHPDFCSEKELTKAHSSLPLQLLRDRAEEEDDDDNEDHGGGVTTVVGGDEATSLANFDPAMQRRSPSSIRAGVTVAMVAVALGFACCENLLHILIYNRSSLKSEFGVLAVKSLFPIHPLCAAIQSIQVCKRDLEKDTSIGVLRIVLSSVVLHGTYDAALLLLNHSWQRTHKENFFYYNSNGGVGVAVVSCVTLSLILATGYLYYIIRSRAQYSRLRGKPGLAEVGGISLESGFLA</sequence>
<dbReference type="Pfam" id="PF13367">
    <property type="entry name" value="PrsW-protease"/>
    <property type="match status" value="1"/>
</dbReference>
<feature type="compositionally biased region" description="Basic residues" evidence="1">
    <location>
        <begin position="16"/>
        <end position="27"/>
    </location>
</feature>
<feature type="transmembrane region" description="Helical" evidence="2">
    <location>
        <begin position="237"/>
        <end position="256"/>
    </location>
</feature>
<keyword evidence="2" id="KW-0472">Membrane</keyword>
<feature type="region of interest" description="Disordered" evidence="1">
    <location>
        <begin position="88"/>
        <end position="146"/>
    </location>
</feature>
<name>A0ABD3Q2J3_9STRA</name>
<feature type="region of interest" description="Disordered" evidence="1">
    <location>
        <begin position="718"/>
        <end position="738"/>
    </location>
</feature>
<feature type="transmembrane region" description="Helical" evidence="2">
    <location>
        <begin position="546"/>
        <end position="565"/>
    </location>
</feature>
<gene>
    <name evidence="3" type="ORF">HJC23_010092</name>
</gene>